<gene>
    <name evidence="11" type="ORF">PMKS-001472</name>
</gene>
<keyword evidence="4 8" id="KW-0175">Coiled coil</keyword>
<protein>
    <recommendedName>
        <fullName evidence="7">Kinesin-like protein</fullName>
    </recommendedName>
</protein>
<feature type="region of interest" description="Disordered" evidence="9">
    <location>
        <begin position="1"/>
        <end position="137"/>
    </location>
</feature>
<accession>A0A1Q2YEP5</accession>
<dbReference type="Pfam" id="PF00225">
    <property type="entry name" value="Kinesin"/>
    <property type="match status" value="1"/>
</dbReference>
<feature type="coiled-coil region" evidence="8">
    <location>
        <begin position="629"/>
        <end position="656"/>
    </location>
</feature>
<keyword evidence="12" id="KW-1185">Reference proteome</keyword>
<dbReference type="InterPro" id="IPR001752">
    <property type="entry name" value="Kinesin_motor_dom"/>
</dbReference>
<keyword evidence="5 6" id="KW-0505">Motor protein</keyword>
<sequence length="745" mass="82526">MQTPTRSASHYRNASGNNAAALRPSSTHNQRSVSESLTSHKDSSKPIAPNNNNAYPYTTSNSNLHPLPRAGSRTASRAASRVLSRGSFGFPAPSGSNGIASSTPQRRTSLSRSTSRSSSRLSLSSVGTSSVSSSRIPSNTIYSDSPLSLSTLENNSQRRSSRIRVTVRPCPLSSEQNGRNMPIPWNIDCTSSQIEHPDLGFFQYDHVFATLDDNQCVFDVVASPVIEQCLDGYNGTIFAYGMTGSGKTYSMRGVVRNSVSLLFDKFGRTSPRESTAGDMMDQDNSWINENVFNDDTIVAASGSKKKINYMTCSILEIYNEKLNDLLAEDNKNVRFPNILSDLRIVDDSKFGISVRGLREVRVTSTDQLLALIDQGESLRCTDSTDYNYRSSRSHFIIMLKLFMEDGEGTEVVSSLNFCDLAGSERATSHTDRRKEGGYINKSLLALGTVITKLSENVGNSANVHVPYRDSKLTRILQPSLSGGSMVSILCTIQLGLNVVGETTNTLRFGLRAKNVVLSVRQNTADNDVGKLLQENENLKLEIAELRSLLEMSNGNTTDGVGINNKTDLCVDRDDVYYELVAENNILNEQVEHLKRLQLEDNIIRLQHCNEELGNLNNLLGGLDLDPGTRKKGEEILRRMERELRENNNRFNEIESYVGHLESRIRVSEIELARYRQLQQPDQLDSSTTVLNTVATLNSSALKRADQAKDELLEELHEEIAELKQSMRRKDAMIRALQKAGVVDGP</sequence>
<dbReference type="InterPro" id="IPR027417">
    <property type="entry name" value="P-loop_NTPase"/>
</dbReference>
<dbReference type="Gene3D" id="3.40.850.10">
    <property type="entry name" value="Kinesin motor domain"/>
    <property type="match status" value="1"/>
</dbReference>
<dbReference type="PANTHER" id="PTHR47968:SF36">
    <property type="entry name" value="KINESIN HEAVY CHAIN ISOFORM X1"/>
    <property type="match status" value="1"/>
</dbReference>
<dbReference type="InterPro" id="IPR019821">
    <property type="entry name" value="Kinesin_motor_CS"/>
</dbReference>
<dbReference type="InterPro" id="IPR027640">
    <property type="entry name" value="Kinesin-like_fam"/>
</dbReference>
<dbReference type="AlphaFoldDB" id="A0A1Q2YEP5"/>
<feature type="coiled-coil region" evidence="8">
    <location>
        <begin position="528"/>
        <end position="555"/>
    </location>
</feature>
<evidence type="ECO:0000256" key="7">
    <source>
        <dbReference type="RuleBase" id="RU000394"/>
    </source>
</evidence>
<feature type="compositionally biased region" description="Polar residues" evidence="9">
    <location>
        <begin position="1"/>
        <end position="37"/>
    </location>
</feature>
<dbReference type="PROSITE" id="PS50067">
    <property type="entry name" value="KINESIN_MOTOR_2"/>
    <property type="match status" value="1"/>
</dbReference>
<dbReference type="Proteomes" id="UP000186136">
    <property type="component" value="Unassembled WGS sequence"/>
</dbReference>
<dbReference type="GO" id="GO:0005524">
    <property type="term" value="F:ATP binding"/>
    <property type="evidence" value="ECO:0007669"/>
    <property type="project" value="UniProtKB-UniRule"/>
</dbReference>
<comment type="caution">
    <text evidence="11">The sequence shown here is derived from an EMBL/GenBank/DDBJ whole genome shotgun (WGS) entry which is preliminary data.</text>
</comment>
<keyword evidence="3 6" id="KW-0067">ATP-binding</keyword>
<evidence type="ECO:0000313" key="12">
    <source>
        <dbReference type="Proteomes" id="UP000186136"/>
    </source>
</evidence>
<feature type="coiled-coil region" evidence="8">
    <location>
        <begin position="701"/>
        <end position="739"/>
    </location>
</feature>
<evidence type="ECO:0000256" key="3">
    <source>
        <dbReference type="ARBA" id="ARBA00022840"/>
    </source>
</evidence>
<dbReference type="SUPFAM" id="SSF52540">
    <property type="entry name" value="P-loop containing nucleoside triphosphate hydrolases"/>
    <property type="match status" value="1"/>
</dbReference>
<organism evidence="11 12">
    <name type="scientific">Pichia membranifaciens</name>
    <dbReference type="NCBI Taxonomy" id="4926"/>
    <lineage>
        <taxon>Eukaryota</taxon>
        <taxon>Fungi</taxon>
        <taxon>Dikarya</taxon>
        <taxon>Ascomycota</taxon>
        <taxon>Saccharomycotina</taxon>
        <taxon>Pichiomycetes</taxon>
        <taxon>Pichiales</taxon>
        <taxon>Pichiaceae</taxon>
        <taxon>Pichia</taxon>
    </lineage>
</organism>
<evidence type="ECO:0000256" key="2">
    <source>
        <dbReference type="ARBA" id="ARBA00022741"/>
    </source>
</evidence>
<dbReference type="GO" id="GO:0007018">
    <property type="term" value="P:microtubule-based movement"/>
    <property type="evidence" value="ECO:0007669"/>
    <property type="project" value="InterPro"/>
</dbReference>
<keyword evidence="1 7" id="KW-0493">Microtubule</keyword>
<feature type="compositionally biased region" description="Low complexity" evidence="9">
    <location>
        <begin position="101"/>
        <end position="135"/>
    </location>
</feature>
<dbReference type="GO" id="GO:0003777">
    <property type="term" value="F:microtubule motor activity"/>
    <property type="evidence" value="ECO:0007669"/>
    <property type="project" value="InterPro"/>
</dbReference>
<evidence type="ECO:0000256" key="1">
    <source>
        <dbReference type="ARBA" id="ARBA00022701"/>
    </source>
</evidence>
<evidence type="ECO:0000256" key="5">
    <source>
        <dbReference type="ARBA" id="ARBA00023175"/>
    </source>
</evidence>
<dbReference type="PANTHER" id="PTHR47968">
    <property type="entry name" value="CENTROMERE PROTEIN E"/>
    <property type="match status" value="1"/>
</dbReference>
<evidence type="ECO:0000313" key="11">
    <source>
        <dbReference type="EMBL" id="GAV28004.1"/>
    </source>
</evidence>
<dbReference type="GO" id="GO:0008017">
    <property type="term" value="F:microtubule binding"/>
    <property type="evidence" value="ECO:0007669"/>
    <property type="project" value="InterPro"/>
</dbReference>
<evidence type="ECO:0000256" key="4">
    <source>
        <dbReference type="ARBA" id="ARBA00023054"/>
    </source>
</evidence>
<evidence type="ECO:0000256" key="8">
    <source>
        <dbReference type="SAM" id="Coils"/>
    </source>
</evidence>
<dbReference type="InterPro" id="IPR036961">
    <property type="entry name" value="Kinesin_motor_dom_sf"/>
</dbReference>
<name>A0A1Q2YEP5_9ASCO</name>
<dbReference type="GO" id="GO:0005874">
    <property type="term" value="C:microtubule"/>
    <property type="evidence" value="ECO:0007669"/>
    <property type="project" value="UniProtKB-KW"/>
</dbReference>
<feature type="compositionally biased region" description="Low complexity" evidence="9">
    <location>
        <begin position="48"/>
        <end position="87"/>
    </location>
</feature>
<feature type="domain" description="Kinesin motor" evidence="10">
    <location>
        <begin position="162"/>
        <end position="515"/>
    </location>
</feature>
<dbReference type="EMBL" id="BDGI01000054">
    <property type="protein sequence ID" value="GAV28004.1"/>
    <property type="molecule type" value="Genomic_DNA"/>
</dbReference>
<dbReference type="PRINTS" id="PR00380">
    <property type="entry name" value="KINESINHEAVY"/>
</dbReference>
<keyword evidence="2 6" id="KW-0547">Nucleotide-binding</keyword>
<dbReference type="PROSITE" id="PS00411">
    <property type="entry name" value="KINESIN_MOTOR_1"/>
    <property type="match status" value="1"/>
</dbReference>
<evidence type="ECO:0000259" key="10">
    <source>
        <dbReference type="PROSITE" id="PS50067"/>
    </source>
</evidence>
<comment type="similarity">
    <text evidence="6 7">Belongs to the TRAFAC class myosin-kinesin ATPase superfamily. Kinesin family.</text>
</comment>
<proteinExistence type="inferred from homology"/>
<dbReference type="SMART" id="SM00129">
    <property type="entry name" value="KISc"/>
    <property type="match status" value="1"/>
</dbReference>
<evidence type="ECO:0000256" key="6">
    <source>
        <dbReference type="PROSITE-ProRule" id="PRU00283"/>
    </source>
</evidence>
<reference evidence="11 12" key="1">
    <citation type="submission" date="2016-08" db="EMBL/GenBank/DDBJ databases">
        <title>Whole genome shotgun sequence of Pichia membranifaciens KS47-1.</title>
        <authorList>
            <person name="Konishi M."/>
            <person name="Ishida M."/>
            <person name="Arakawa T."/>
            <person name="Kato Y."/>
            <person name="Horiuchi J."/>
        </authorList>
    </citation>
    <scope>NUCLEOTIDE SEQUENCE [LARGE SCALE GENOMIC DNA]</scope>
    <source>
        <strain evidence="11 12">KS47-1</strain>
    </source>
</reference>
<dbReference type="OrthoDB" id="3176171at2759"/>
<feature type="binding site" evidence="6">
    <location>
        <begin position="241"/>
        <end position="248"/>
    </location>
    <ligand>
        <name>ATP</name>
        <dbReference type="ChEBI" id="CHEBI:30616"/>
    </ligand>
</feature>
<evidence type="ECO:0000256" key="9">
    <source>
        <dbReference type="SAM" id="MobiDB-lite"/>
    </source>
</evidence>